<evidence type="ECO:0000313" key="2">
    <source>
        <dbReference type="EMBL" id="KAF7999383.1"/>
    </source>
</evidence>
<feature type="signal peptide" evidence="1">
    <location>
        <begin position="1"/>
        <end position="20"/>
    </location>
</feature>
<evidence type="ECO:0000256" key="1">
    <source>
        <dbReference type="SAM" id="SignalP"/>
    </source>
</evidence>
<organism evidence="2 3">
    <name type="scientific">Metschnikowia pulcherrima</name>
    <dbReference type="NCBI Taxonomy" id="27326"/>
    <lineage>
        <taxon>Eukaryota</taxon>
        <taxon>Fungi</taxon>
        <taxon>Dikarya</taxon>
        <taxon>Ascomycota</taxon>
        <taxon>Saccharomycotina</taxon>
        <taxon>Pichiomycetes</taxon>
        <taxon>Metschnikowiaceae</taxon>
        <taxon>Metschnikowia</taxon>
    </lineage>
</organism>
<dbReference type="AlphaFoldDB" id="A0A8H7L921"/>
<feature type="chain" id="PRO_5034323888" evidence="1">
    <location>
        <begin position="21"/>
        <end position="110"/>
    </location>
</feature>
<dbReference type="OrthoDB" id="10274499at2759"/>
<proteinExistence type="predicted"/>
<comment type="caution">
    <text evidence="2">The sequence shown here is derived from an EMBL/GenBank/DDBJ whole genome shotgun (WGS) entry which is preliminary data.</text>
</comment>
<dbReference type="Proteomes" id="UP000649328">
    <property type="component" value="Unassembled WGS sequence"/>
</dbReference>
<evidence type="ECO:0000313" key="3">
    <source>
        <dbReference type="Proteomes" id="UP000649328"/>
    </source>
</evidence>
<accession>A0A8H7L921</accession>
<dbReference type="EMBL" id="JACBPP010000009">
    <property type="protein sequence ID" value="KAF7999383.1"/>
    <property type="molecule type" value="Genomic_DNA"/>
</dbReference>
<keyword evidence="3" id="KW-1185">Reference proteome</keyword>
<protein>
    <submittedName>
        <fullName evidence="2">Uncharacterized protein</fullName>
    </submittedName>
</protein>
<reference evidence="2" key="1">
    <citation type="submission" date="2020-10" db="EMBL/GenBank/DDBJ databases">
        <title>The Whole-Genome Sequence of Metschnikowia persimmonesis, a Novel Endophytic Yeast Species Isolated from Medicinal Plant Diospyros kaki Thumb.</title>
        <authorList>
            <person name="Rahmat E."/>
            <person name="Kang Y."/>
        </authorList>
    </citation>
    <scope>NUCLEOTIDE SEQUENCE</scope>
    <source>
        <strain evidence="2">KIOM G15050</strain>
    </source>
</reference>
<sequence>MLPISLSIYVAIVLALFTSATDETGLRDCLGDDSKNYRFESLGKRTTAISLGEKRDFDPLDKDQGLVKCLTEELLEIPENFRLLLVNAGNATEEARNSSLGKIEERSGFF</sequence>
<keyword evidence="1" id="KW-0732">Signal</keyword>
<name>A0A8H7L921_9ASCO</name>
<gene>
    <name evidence="2" type="ORF">HF325_006059</name>
</gene>